<evidence type="ECO:0000313" key="4">
    <source>
        <dbReference type="EMBL" id="GAA4357110.1"/>
    </source>
</evidence>
<dbReference type="PANTHER" id="PTHR33408">
    <property type="entry name" value="TRANSPOSASE"/>
    <property type="match status" value="1"/>
</dbReference>
<keyword evidence="5" id="KW-1185">Reference proteome</keyword>
<feature type="domain" description="Transposase DDE" evidence="3">
    <location>
        <begin position="341"/>
        <end position="463"/>
    </location>
</feature>
<proteinExistence type="predicted"/>
<dbReference type="NCBIfam" id="NF033551">
    <property type="entry name" value="transpos_IS1182"/>
    <property type="match status" value="1"/>
</dbReference>
<sequence length="509" mass="57374">MQGKKLFLDKEVTCFRLSERVPPHNLYRRLAELVDWSFLYDETRALYSHTGQPSLDPVVFFKLVLVGRLENLVSDRRLVEHCALRLDILYFLGYEVDEELPWHSTVSRTRQLFPSTVFERLFDHVFAQCVARGLVAGDTQAVDSAPVKANASLEAVLEKKASGPTGPHLSGRQQAPAAGSVVTAPAHQLRQLATGQRRRQGAQTGALGARHEQARLLSNKTHYSPTDPDARISVKPGKARALNYLCSLAVDTAHGVISHVQADFADTRDSLHLPRLLAGLQRRLRAHELRLRELLADAGYANGPNYALLEAQQVTAWIPVFGQYKPEIEGFAYERRTDAFTCAEGQALPFQKYDTNQDGAWHKIYWAPCHVCQQCPRKSTCAPRAKRKQINRTIYDAAYRRAWLRQQTRRGQRMRRVRQGTVEPVFGSLLHHYGLRRLNVRGQAGAHKTMLLAAVAYNLKKLLKHRPQQQVSAAVALPPPQLAAHRRAGQRNRRSEALTPALVLFLTRK</sequence>
<gene>
    <name evidence="4" type="ORF">GCM10023185_21600</name>
</gene>
<dbReference type="InterPro" id="IPR025668">
    <property type="entry name" value="Tnp_DDE_dom"/>
</dbReference>
<dbReference type="Proteomes" id="UP001501153">
    <property type="component" value="Unassembled WGS sequence"/>
</dbReference>
<feature type="region of interest" description="Disordered" evidence="1">
    <location>
        <begin position="192"/>
        <end position="211"/>
    </location>
</feature>
<evidence type="ECO:0000259" key="2">
    <source>
        <dbReference type="Pfam" id="PF05598"/>
    </source>
</evidence>
<comment type="caution">
    <text evidence="4">The sequence shown here is derived from an EMBL/GenBank/DDBJ whole genome shotgun (WGS) entry which is preliminary data.</text>
</comment>
<reference evidence="5" key="1">
    <citation type="journal article" date="2019" name="Int. J. Syst. Evol. Microbiol.">
        <title>The Global Catalogue of Microorganisms (GCM) 10K type strain sequencing project: providing services to taxonomists for standard genome sequencing and annotation.</title>
        <authorList>
            <consortium name="The Broad Institute Genomics Platform"/>
            <consortium name="The Broad Institute Genome Sequencing Center for Infectious Disease"/>
            <person name="Wu L."/>
            <person name="Ma J."/>
        </authorList>
    </citation>
    <scope>NUCLEOTIDE SEQUENCE [LARGE SCALE GENOMIC DNA]</scope>
    <source>
        <strain evidence="5">JCM 17923</strain>
    </source>
</reference>
<feature type="region of interest" description="Disordered" evidence="1">
    <location>
        <begin position="159"/>
        <end position="184"/>
    </location>
</feature>
<dbReference type="InterPro" id="IPR008490">
    <property type="entry name" value="Transposase_InsH_N"/>
</dbReference>
<dbReference type="InterPro" id="IPR047629">
    <property type="entry name" value="IS1182_transpos"/>
</dbReference>
<dbReference type="RefSeq" id="WP_345236053.1">
    <property type="nucleotide sequence ID" value="NZ_BAABGZ010000022.1"/>
</dbReference>
<protein>
    <submittedName>
        <fullName evidence="4">IS1182 family transposase</fullName>
    </submittedName>
</protein>
<evidence type="ECO:0000256" key="1">
    <source>
        <dbReference type="SAM" id="MobiDB-lite"/>
    </source>
</evidence>
<name>A0ABP8IEP0_9BACT</name>
<evidence type="ECO:0000313" key="5">
    <source>
        <dbReference type="Proteomes" id="UP001501153"/>
    </source>
</evidence>
<feature type="domain" description="Transposase InsH N-terminal" evidence="2">
    <location>
        <begin position="16"/>
        <end position="111"/>
    </location>
</feature>
<dbReference type="EMBL" id="BAABGZ010000022">
    <property type="protein sequence ID" value="GAA4357110.1"/>
    <property type="molecule type" value="Genomic_DNA"/>
</dbReference>
<dbReference type="Pfam" id="PF05598">
    <property type="entry name" value="DUF772"/>
    <property type="match status" value="1"/>
</dbReference>
<accession>A0ABP8IEP0</accession>
<evidence type="ECO:0000259" key="3">
    <source>
        <dbReference type="Pfam" id="PF13751"/>
    </source>
</evidence>
<dbReference type="PANTHER" id="PTHR33408:SF4">
    <property type="entry name" value="TRANSPOSASE DDE DOMAIN-CONTAINING PROTEIN"/>
    <property type="match status" value="1"/>
</dbReference>
<organism evidence="4 5">
    <name type="scientific">Hymenobacter saemangeumensis</name>
    <dbReference type="NCBI Taxonomy" id="1084522"/>
    <lineage>
        <taxon>Bacteria</taxon>
        <taxon>Pseudomonadati</taxon>
        <taxon>Bacteroidota</taxon>
        <taxon>Cytophagia</taxon>
        <taxon>Cytophagales</taxon>
        <taxon>Hymenobacteraceae</taxon>
        <taxon>Hymenobacter</taxon>
    </lineage>
</organism>
<dbReference type="Pfam" id="PF13751">
    <property type="entry name" value="DDE_Tnp_1_6"/>
    <property type="match status" value="1"/>
</dbReference>